<dbReference type="FunCoup" id="A8PYJ7">
    <property type="interactions" value="71"/>
</dbReference>
<dbReference type="PROSITE" id="PS51265">
    <property type="entry name" value="ZF_DBF4"/>
    <property type="match status" value="1"/>
</dbReference>
<dbReference type="STRING" id="425265.A8PYJ7"/>
<dbReference type="Pfam" id="PF07535">
    <property type="entry name" value="zf-DBF"/>
    <property type="match status" value="1"/>
</dbReference>
<dbReference type="Proteomes" id="UP000008837">
    <property type="component" value="Unassembled WGS sequence"/>
</dbReference>
<evidence type="ECO:0000259" key="6">
    <source>
        <dbReference type="PROSITE" id="PS51265"/>
    </source>
</evidence>
<dbReference type="InterPro" id="IPR055116">
    <property type="entry name" value="DBF4_BRCT"/>
</dbReference>
<dbReference type="InterPro" id="IPR001357">
    <property type="entry name" value="BRCT_dom"/>
</dbReference>
<comment type="caution">
    <text evidence="7">The sequence shown here is derived from an EMBL/GenBank/DDBJ whole genome shotgun (WGS) entry which is preliminary data.</text>
</comment>
<dbReference type="GO" id="GO:0031431">
    <property type="term" value="C:Dbf4-dependent protein kinase complex"/>
    <property type="evidence" value="ECO:0007669"/>
    <property type="project" value="TreeGrafter"/>
</dbReference>
<dbReference type="Pfam" id="PF22437">
    <property type="entry name" value="DBF4_BRCT"/>
    <property type="match status" value="1"/>
</dbReference>
<evidence type="ECO:0000313" key="8">
    <source>
        <dbReference type="Proteomes" id="UP000008837"/>
    </source>
</evidence>
<dbReference type="InterPro" id="IPR006572">
    <property type="entry name" value="Znf_DBF"/>
</dbReference>
<dbReference type="InParanoid" id="A8PYJ7"/>
<dbReference type="Gene3D" id="6.10.250.3410">
    <property type="entry name" value="DBF zinc finger"/>
    <property type="match status" value="1"/>
</dbReference>
<dbReference type="OMA" id="GMKIWAI"/>
<dbReference type="GO" id="GO:0003676">
    <property type="term" value="F:nucleic acid binding"/>
    <property type="evidence" value="ECO:0007669"/>
    <property type="project" value="InterPro"/>
</dbReference>
<dbReference type="AlphaFoldDB" id="A8PYJ7"/>
<dbReference type="PANTHER" id="PTHR15375">
    <property type="entry name" value="ACTIVATOR OF S-PHASE KINASE-RELATED"/>
    <property type="match status" value="1"/>
</dbReference>
<feature type="compositionally biased region" description="Polar residues" evidence="5">
    <location>
        <begin position="168"/>
        <end position="189"/>
    </location>
</feature>
<dbReference type="OrthoDB" id="21380at2759"/>
<evidence type="ECO:0000256" key="5">
    <source>
        <dbReference type="SAM" id="MobiDB-lite"/>
    </source>
</evidence>
<dbReference type="InterPro" id="IPR036420">
    <property type="entry name" value="BRCT_dom_sf"/>
</dbReference>
<dbReference type="Pfam" id="PF00533">
    <property type="entry name" value="BRCT"/>
    <property type="match status" value="1"/>
</dbReference>
<evidence type="ECO:0000256" key="4">
    <source>
        <dbReference type="PROSITE-ProRule" id="PRU00600"/>
    </source>
</evidence>
<protein>
    <recommendedName>
        <fullName evidence="6">DBF4-type domain-containing protein</fullName>
    </recommendedName>
</protein>
<dbReference type="GeneID" id="5855799"/>
<evidence type="ECO:0000256" key="3">
    <source>
        <dbReference type="ARBA" id="ARBA00022833"/>
    </source>
</evidence>
<keyword evidence="8" id="KW-1185">Reference proteome</keyword>
<dbReference type="EMBL" id="AAYY01000004">
    <property type="protein sequence ID" value="EDP44278.1"/>
    <property type="molecule type" value="Genomic_DNA"/>
</dbReference>
<dbReference type="GO" id="GO:0008270">
    <property type="term" value="F:zinc ion binding"/>
    <property type="evidence" value="ECO:0007669"/>
    <property type="project" value="UniProtKB-KW"/>
</dbReference>
<feature type="domain" description="DBF4-type" evidence="6">
    <location>
        <begin position="544"/>
        <end position="593"/>
    </location>
</feature>
<dbReference type="SMART" id="SM00586">
    <property type="entry name" value="ZnF_DBF"/>
    <property type="match status" value="1"/>
</dbReference>
<keyword evidence="2 4" id="KW-0863">Zinc-finger</keyword>
<dbReference type="KEGG" id="mgl:MGL_1675"/>
<dbReference type="InterPro" id="IPR051590">
    <property type="entry name" value="Replication_Regulatory_Kinase"/>
</dbReference>
<feature type="compositionally biased region" description="Polar residues" evidence="5">
    <location>
        <begin position="44"/>
        <end position="74"/>
    </location>
</feature>
<evidence type="ECO:0000256" key="2">
    <source>
        <dbReference type="ARBA" id="ARBA00022771"/>
    </source>
</evidence>
<feature type="region of interest" description="Disordered" evidence="5">
    <location>
        <begin position="164"/>
        <end position="217"/>
    </location>
</feature>
<dbReference type="FunFam" id="6.10.250.3410:FF:000001">
    <property type="entry name" value="Protein DBF4 homolog A"/>
    <property type="match status" value="1"/>
</dbReference>
<keyword evidence="3" id="KW-0862">Zinc</keyword>
<dbReference type="GO" id="GO:0010571">
    <property type="term" value="P:positive regulation of nuclear cell cycle DNA replication"/>
    <property type="evidence" value="ECO:0007669"/>
    <property type="project" value="TreeGrafter"/>
</dbReference>
<accession>A8PYJ7</accession>
<organism evidence="7 8">
    <name type="scientific">Malassezia globosa (strain ATCC MYA-4612 / CBS 7966)</name>
    <name type="common">Dandruff-associated fungus</name>
    <dbReference type="NCBI Taxonomy" id="425265"/>
    <lineage>
        <taxon>Eukaryota</taxon>
        <taxon>Fungi</taxon>
        <taxon>Dikarya</taxon>
        <taxon>Basidiomycota</taxon>
        <taxon>Ustilaginomycotina</taxon>
        <taxon>Malasseziomycetes</taxon>
        <taxon>Malasseziales</taxon>
        <taxon>Malasseziaceae</taxon>
        <taxon>Malassezia</taxon>
    </lineage>
</organism>
<dbReference type="InterPro" id="IPR013939">
    <property type="entry name" value="Regulatory_Dfp1/Him1"/>
</dbReference>
<proteinExistence type="predicted"/>
<dbReference type="InterPro" id="IPR038545">
    <property type="entry name" value="Znf_DBF_sf"/>
</dbReference>
<dbReference type="PANTHER" id="PTHR15375:SF26">
    <property type="entry name" value="PROTEIN CHIFFON"/>
    <property type="match status" value="1"/>
</dbReference>
<keyword evidence="1" id="KW-0479">Metal-binding</keyword>
<dbReference type="SUPFAM" id="SSF52113">
    <property type="entry name" value="BRCT domain"/>
    <property type="match status" value="1"/>
</dbReference>
<feature type="compositionally biased region" description="Basic and acidic residues" evidence="5">
    <location>
        <begin position="75"/>
        <end position="93"/>
    </location>
</feature>
<dbReference type="GO" id="GO:0043539">
    <property type="term" value="F:protein serine/threonine kinase activator activity"/>
    <property type="evidence" value="ECO:0007669"/>
    <property type="project" value="TreeGrafter"/>
</dbReference>
<reference evidence="7 8" key="1">
    <citation type="journal article" date="2007" name="Proc. Natl. Acad. Sci. U.S.A.">
        <title>Dandruff-associated Malassezia genomes reveal convergent and divergent virulence traits shared with plant and human fungal pathogens.</title>
        <authorList>
            <person name="Xu J."/>
            <person name="Saunders C.W."/>
            <person name="Hu P."/>
            <person name="Grant R.A."/>
            <person name="Boekhout T."/>
            <person name="Kuramae E.E."/>
            <person name="Kronstad J.W."/>
            <person name="Deangelis Y.M."/>
            <person name="Reeder N.L."/>
            <person name="Johnstone K.R."/>
            <person name="Leland M."/>
            <person name="Fieno A.M."/>
            <person name="Begley W.M."/>
            <person name="Sun Y."/>
            <person name="Lacey M.P."/>
            <person name="Chaudhary T."/>
            <person name="Keough T."/>
            <person name="Chu L."/>
            <person name="Sears R."/>
            <person name="Yuan B."/>
            <person name="Dawson T.L.Jr."/>
        </authorList>
    </citation>
    <scope>NUCLEOTIDE SEQUENCE [LARGE SCALE GENOMIC DNA]</scope>
    <source>
        <strain evidence="8">ATCC MYA-4612 / CBS 7966</strain>
    </source>
</reference>
<dbReference type="Pfam" id="PF08630">
    <property type="entry name" value="Dfp1_Him1_M"/>
    <property type="match status" value="1"/>
</dbReference>
<feature type="region of interest" description="Disordered" evidence="5">
    <location>
        <begin position="1"/>
        <end position="93"/>
    </location>
</feature>
<dbReference type="RefSeq" id="XP_001731492.1">
    <property type="nucleotide sequence ID" value="XM_001731440.1"/>
</dbReference>
<dbReference type="CDD" id="cd00027">
    <property type="entry name" value="BRCT"/>
    <property type="match status" value="1"/>
</dbReference>
<dbReference type="Gene3D" id="3.40.50.10190">
    <property type="entry name" value="BRCT domain"/>
    <property type="match status" value="1"/>
</dbReference>
<name>A8PYJ7_MALGO</name>
<evidence type="ECO:0000256" key="1">
    <source>
        <dbReference type="ARBA" id="ARBA00022723"/>
    </source>
</evidence>
<gene>
    <name evidence="7" type="ORF">MGL_1675</name>
</gene>
<dbReference type="GO" id="GO:1901987">
    <property type="term" value="P:regulation of cell cycle phase transition"/>
    <property type="evidence" value="ECO:0007669"/>
    <property type="project" value="TreeGrafter"/>
</dbReference>
<evidence type="ECO:0000313" key="7">
    <source>
        <dbReference type="EMBL" id="EDP44278.1"/>
    </source>
</evidence>
<sequence>MRGASPKPEASIIATPPRKRAVPLDGIHARNVPEYSREKRVKTPRTNVLQGSAHGSNDAYANTGSLPHTRSTTTRIDRSARVSHEERYQRERQKVQSQRQWKVAFGRAFPKFVFYLDGMDEAQRRTCSSQIVQLGATVEDFFSRSVTHVVTTRPIPVARDTVKEISQDHSSCNHKQTGSSERGQGNEDTYGNGGDKSAHDVGGACTHSGRPGISPPRILMPVPLVGVPLHSDRNPLDESTPSLPASDLLSKAQHFGMKIWRSEKLDNILSLLLADDAPPGAGNAAGRQNLSDMLLQEKLHGTTERDPLAIRSDVHYFGKNSYHVLVTDATGEHRPILMQEYDRHAHEAAGKHAPWPELHGDVEGRGLFVYVDPKERKRLAQHAPMPNPSSRSLRRAASLHLAHVRNSPAGPGTPNLMASDNSMALASTVASTTSMSLTSQQTTMQSAPTSADKRVLELHRRLHTPAERSNESHGVIIQRMLQGMLDGRASTQNGQGGQIGHCSGFGEAISLGDTSTGAPMATLHRSRSLGSMTRKCVSPSPRRREKKPGHCENCRCRFDDFYEHTRSRRHRNFALDESNFVNIDELLQRVQREPLPMTSSWADYAGTPPSATVYHDEECGGIVTAETPSSYPSFVCNE</sequence>
<dbReference type="VEuPathDB" id="FungiDB:MGL_1675"/>